<dbReference type="OrthoDB" id="10589037at2759"/>
<reference evidence="1 2" key="1">
    <citation type="journal article" date="2012" name="Science">
        <title>The Paleozoic origin of enzymatic lignin decomposition reconstructed from 31 fungal genomes.</title>
        <authorList>
            <person name="Floudas D."/>
            <person name="Binder M."/>
            <person name="Riley R."/>
            <person name="Barry K."/>
            <person name="Blanchette R.A."/>
            <person name="Henrissat B."/>
            <person name="Martinez A.T."/>
            <person name="Otillar R."/>
            <person name="Spatafora J.W."/>
            <person name="Yadav J.S."/>
            <person name="Aerts A."/>
            <person name="Benoit I."/>
            <person name="Boyd A."/>
            <person name="Carlson A."/>
            <person name="Copeland A."/>
            <person name="Coutinho P.M."/>
            <person name="de Vries R.P."/>
            <person name="Ferreira P."/>
            <person name="Findley K."/>
            <person name="Foster B."/>
            <person name="Gaskell J."/>
            <person name="Glotzer D."/>
            <person name="Gorecki P."/>
            <person name="Heitman J."/>
            <person name="Hesse C."/>
            <person name="Hori C."/>
            <person name="Igarashi K."/>
            <person name="Jurgens J.A."/>
            <person name="Kallen N."/>
            <person name="Kersten P."/>
            <person name="Kohler A."/>
            <person name="Kuees U."/>
            <person name="Kumar T.K.A."/>
            <person name="Kuo A."/>
            <person name="LaButti K."/>
            <person name="Larrondo L.F."/>
            <person name="Lindquist E."/>
            <person name="Ling A."/>
            <person name="Lombard V."/>
            <person name="Lucas S."/>
            <person name="Lundell T."/>
            <person name="Martin R."/>
            <person name="McLaughlin D.J."/>
            <person name="Morgenstern I."/>
            <person name="Morin E."/>
            <person name="Murat C."/>
            <person name="Nagy L.G."/>
            <person name="Nolan M."/>
            <person name="Ohm R.A."/>
            <person name="Patyshakuliyeva A."/>
            <person name="Rokas A."/>
            <person name="Ruiz-Duenas F.J."/>
            <person name="Sabat G."/>
            <person name="Salamov A."/>
            <person name="Samejima M."/>
            <person name="Schmutz J."/>
            <person name="Slot J.C."/>
            <person name="St John F."/>
            <person name="Stenlid J."/>
            <person name="Sun H."/>
            <person name="Sun S."/>
            <person name="Syed K."/>
            <person name="Tsang A."/>
            <person name="Wiebenga A."/>
            <person name="Young D."/>
            <person name="Pisabarro A."/>
            <person name="Eastwood D.C."/>
            <person name="Martin F."/>
            <person name="Cullen D."/>
            <person name="Grigoriev I.V."/>
            <person name="Hibbett D.S."/>
        </authorList>
    </citation>
    <scope>NUCLEOTIDE SEQUENCE</scope>
    <source>
        <strain evidence="2">FP-58527</strain>
    </source>
</reference>
<evidence type="ECO:0000313" key="1">
    <source>
        <dbReference type="EMBL" id="EPS94972.1"/>
    </source>
</evidence>
<evidence type="ECO:0000313" key="2">
    <source>
        <dbReference type="Proteomes" id="UP000015241"/>
    </source>
</evidence>
<accession>S8DQL2</accession>
<protein>
    <submittedName>
        <fullName evidence="1">Uncharacterized protein</fullName>
    </submittedName>
</protein>
<dbReference type="STRING" id="743788.S8DQL2"/>
<dbReference type="Proteomes" id="UP000015241">
    <property type="component" value="Unassembled WGS sequence"/>
</dbReference>
<dbReference type="EMBL" id="KE504218">
    <property type="protein sequence ID" value="EPS94972.1"/>
    <property type="molecule type" value="Genomic_DNA"/>
</dbReference>
<dbReference type="InParanoid" id="S8DQL2"/>
<dbReference type="AlphaFoldDB" id="S8DQL2"/>
<organism evidence="1 2">
    <name type="scientific">Fomitopsis schrenkii</name>
    <name type="common">Brown rot fungus</name>
    <dbReference type="NCBI Taxonomy" id="2126942"/>
    <lineage>
        <taxon>Eukaryota</taxon>
        <taxon>Fungi</taxon>
        <taxon>Dikarya</taxon>
        <taxon>Basidiomycota</taxon>
        <taxon>Agaricomycotina</taxon>
        <taxon>Agaricomycetes</taxon>
        <taxon>Polyporales</taxon>
        <taxon>Fomitopsis</taxon>
    </lineage>
</organism>
<proteinExistence type="predicted"/>
<gene>
    <name evidence="1" type="ORF">FOMPIDRAFT_1054598</name>
</gene>
<sequence>MGIVIVLQYRGEKARLFDVYREDAPKYLDGFFGDDLRRLKLPTPHEYRLKAWYASRILCRWETWGDKDINYQLLHAIDDIKEKEDCLAELEM</sequence>
<name>S8DQL2_FOMSC</name>
<dbReference type="HOGENOM" id="CLU_2413301_0_0_1"/>
<keyword evidence="2" id="KW-1185">Reference proteome</keyword>